<evidence type="ECO:0000313" key="2">
    <source>
        <dbReference type="RefSeq" id="XP_039134076.1"/>
    </source>
</evidence>
<dbReference type="GeneID" id="120271461"/>
<dbReference type="RefSeq" id="XP_039134076.1">
    <property type="nucleotide sequence ID" value="XM_039278142.1"/>
</dbReference>
<protein>
    <submittedName>
        <fullName evidence="2">Uncharacterized protein LOC120271461</fullName>
    </submittedName>
</protein>
<dbReference type="AlphaFoldDB" id="A0AB40C2S8"/>
<sequence length="366" mass="39249">MEFDEAEWVIATAGAEEATAVADEEWIIEDGCGEDDADTDESRRSISGILFPTASAGIGFAPFSPSSGNLSLSFLPPSVAVVAASNGLVLIRGPWSTYYLCNPFISEVSRIPRPARPHARDATALVFSANPMSQFHLVCAVHLQGMYQFETYSSGSALWRSSIQEIPFSGEILPSSAVSACGTAYWRTTDGAVVGFDPVIGDSRVIERPDGIGSSARWQLGEAGDRLCCVVVQPSSVEIHVYEASNGWTLVGSIAVVSPEKEAEAEEEEEEEEDWVIGGTIVCRETPWPLRFQSADPQAVLWVDGRVLAVDLASWRVRAVRIDGAAPDSSIDDYVAHINTVASVLAKSSRPISDFGSSLTLSLSLD</sequence>
<organism evidence="1 2">
    <name type="scientific">Dioscorea cayennensis subsp. rotundata</name>
    <name type="common">White Guinea yam</name>
    <name type="synonym">Dioscorea rotundata</name>
    <dbReference type="NCBI Taxonomy" id="55577"/>
    <lineage>
        <taxon>Eukaryota</taxon>
        <taxon>Viridiplantae</taxon>
        <taxon>Streptophyta</taxon>
        <taxon>Embryophyta</taxon>
        <taxon>Tracheophyta</taxon>
        <taxon>Spermatophyta</taxon>
        <taxon>Magnoliopsida</taxon>
        <taxon>Liliopsida</taxon>
        <taxon>Dioscoreales</taxon>
        <taxon>Dioscoreaceae</taxon>
        <taxon>Dioscorea</taxon>
    </lineage>
</organism>
<dbReference type="InterPro" id="IPR055290">
    <property type="entry name" value="At3g26010-like"/>
</dbReference>
<dbReference type="PANTHER" id="PTHR35546:SF109">
    <property type="entry name" value="EXPRESSED PROTEIN"/>
    <property type="match status" value="1"/>
</dbReference>
<keyword evidence="1" id="KW-1185">Reference proteome</keyword>
<accession>A0AB40C2S8</accession>
<dbReference type="Proteomes" id="UP001515500">
    <property type="component" value="Chromosome 2"/>
</dbReference>
<gene>
    <name evidence="2" type="primary">LOC120271461</name>
</gene>
<dbReference type="PANTHER" id="PTHR35546">
    <property type="entry name" value="F-BOX PROTEIN INTERACTION DOMAIN PROTEIN-RELATED"/>
    <property type="match status" value="1"/>
</dbReference>
<reference evidence="2" key="1">
    <citation type="submission" date="2025-08" db="UniProtKB">
        <authorList>
            <consortium name="RefSeq"/>
        </authorList>
    </citation>
    <scope>IDENTIFICATION</scope>
</reference>
<name>A0AB40C2S8_DIOCR</name>
<proteinExistence type="predicted"/>
<evidence type="ECO:0000313" key="1">
    <source>
        <dbReference type="Proteomes" id="UP001515500"/>
    </source>
</evidence>